<name>A0A9P0KSJ6_ACAOB</name>
<comment type="caution">
    <text evidence="1">The sequence shown here is derived from an EMBL/GenBank/DDBJ whole genome shotgun (WGS) entry which is preliminary data.</text>
</comment>
<dbReference type="Proteomes" id="UP001152888">
    <property type="component" value="Unassembled WGS sequence"/>
</dbReference>
<proteinExistence type="predicted"/>
<evidence type="ECO:0000313" key="2">
    <source>
        <dbReference type="Proteomes" id="UP001152888"/>
    </source>
</evidence>
<evidence type="ECO:0000313" key="1">
    <source>
        <dbReference type="EMBL" id="CAH1979620.1"/>
    </source>
</evidence>
<gene>
    <name evidence="1" type="ORF">ACAOBT_LOCUS13541</name>
</gene>
<organism evidence="1 2">
    <name type="scientific">Acanthoscelides obtectus</name>
    <name type="common">Bean weevil</name>
    <name type="synonym">Bruchus obtectus</name>
    <dbReference type="NCBI Taxonomy" id="200917"/>
    <lineage>
        <taxon>Eukaryota</taxon>
        <taxon>Metazoa</taxon>
        <taxon>Ecdysozoa</taxon>
        <taxon>Arthropoda</taxon>
        <taxon>Hexapoda</taxon>
        <taxon>Insecta</taxon>
        <taxon>Pterygota</taxon>
        <taxon>Neoptera</taxon>
        <taxon>Endopterygota</taxon>
        <taxon>Coleoptera</taxon>
        <taxon>Polyphaga</taxon>
        <taxon>Cucujiformia</taxon>
        <taxon>Chrysomeloidea</taxon>
        <taxon>Chrysomelidae</taxon>
        <taxon>Bruchinae</taxon>
        <taxon>Bruchini</taxon>
        <taxon>Acanthoscelides</taxon>
    </lineage>
</organism>
<accession>A0A9P0KSJ6</accession>
<sequence length="78" mass="8979">MISPFKIPVVMQAAYFAKENFQKMYAGKSGLDVRSVTIGRMQNAEEWRRKIFIYAICASKPKYIDMQMLTSFGSFVVL</sequence>
<protein>
    <submittedName>
        <fullName evidence="1">Uncharacterized protein</fullName>
    </submittedName>
</protein>
<reference evidence="1" key="1">
    <citation type="submission" date="2022-03" db="EMBL/GenBank/DDBJ databases">
        <authorList>
            <person name="Sayadi A."/>
        </authorList>
    </citation>
    <scope>NUCLEOTIDE SEQUENCE</scope>
</reference>
<keyword evidence="2" id="KW-1185">Reference proteome</keyword>
<dbReference type="AlphaFoldDB" id="A0A9P0KSJ6"/>
<dbReference type="EMBL" id="CAKOFQ010006882">
    <property type="protein sequence ID" value="CAH1979620.1"/>
    <property type="molecule type" value="Genomic_DNA"/>
</dbReference>